<keyword evidence="3" id="KW-0812">Transmembrane</keyword>
<dbReference type="EnsemblMetazoa" id="tetur01g16974.1">
    <property type="protein sequence ID" value="tetur01g16974.1"/>
    <property type="gene ID" value="tetur01g16974"/>
</dbReference>
<feature type="compositionally biased region" description="Low complexity" evidence="2">
    <location>
        <begin position="1"/>
        <end position="16"/>
    </location>
</feature>
<gene>
    <name evidence="4" type="primary">107363597</name>
</gene>
<feature type="transmembrane region" description="Helical" evidence="3">
    <location>
        <begin position="253"/>
        <end position="275"/>
    </location>
</feature>
<dbReference type="GO" id="GO:0008643">
    <property type="term" value="P:carbohydrate transport"/>
    <property type="evidence" value="ECO:0007669"/>
    <property type="project" value="InterPro"/>
</dbReference>
<dbReference type="CDD" id="cd17491">
    <property type="entry name" value="MFS_MFSD12"/>
    <property type="match status" value="1"/>
</dbReference>
<evidence type="ECO:0000313" key="4">
    <source>
        <dbReference type="EnsemblMetazoa" id="tetur01g16974.1"/>
    </source>
</evidence>
<feature type="transmembrane region" description="Helical" evidence="3">
    <location>
        <begin position="116"/>
        <end position="137"/>
    </location>
</feature>
<dbReference type="Proteomes" id="UP000015104">
    <property type="component" value="Unassembled WGS sequence"/>
</dbReference>
<feature type="transmembrane region" description="Helical" evidence="3">
    <location>
        <begin position="483"/>
        <end position="504"/>
    </location>
</feature>
<protein>
    <recommendedName>
        <fullName evidence="6">Major facilitator superfamily (MFS) profile domain-containing protein</fullName>
    </recommendedName>
</protein>
<sequence>MESHLPSSPSPVSNSSHGDEFEGNSDTAMLSPSSSTYKPLPLKQKLGYSVGHVLNDLCSAIWFSYLLVFMTLVLGFSSTNAGILLLVGQIADGAATPMVGIFSNKITFRNYGAKKFWHLIGSISVLTSFPLIFNSCIFNCDNSSPLARIAYYSIFISIFQFGWASVQVSHLSLIPDLTPNSNERIGLNSLRYSWTVIASITVYIITWLVLSVDQTVENSTPQNETSPSLTEYLSANASFQHDSTIGPNDASKFRILVISIVSIGAFFTLLFHVIVDEKSRTNRSRTDEENSNERSIDTEPHLRWFDWFSVPQFYSIGILYMGTRLVINLTQVYIPFYLHFTLDLRKESIAYIPLIMYCASFLASLITKYLDTIFNKRVLYGIGGVVSGVTYAWMYYGSGSFYRVYGIFIVVILLGFSGALMLVVSLGLTNDLIGHNTSSGAFVFGAMSLLDKVSNGLAVMVIQKIHPTDSPSSIGHVGFYRDAITYACGGGTLIGLFGLIMIYIKPIRTYKRTQT</sequence>
<feature type="transmembrane region" description="Helical" evidence="3">
    <location>
        <begin position="313"/>
        <end position="336"/>
    </location>
</feature>
<organism evidence="4 5">
    <name type="scientific">Tetranychus urticae</name>
    <name type="common">Two-spotted spider mite</name>
    <dbReference type="NCBI Taxonomy" id="32264"/>
    <lineage>
        <taxon>Eukaryota</taxon>
        <taxon>Metazoa</taxon>
        <taxon>Ecdysozoa</taxon>
        <taxon>Arthropoda</taxon>
        <taxon>Chelicerata</taxon>
        <taxon>Arachnida</taxon>
        <taxon>Acari</taxon>
        <taxon>Acariformes</taxon>
        <taxon>Trombidiformes</taxon>
        <taxon>Prostigmata</taxon>
        <taxon>Eleutherengona</taxon>
        <taxon>Raphignathae</taxon>
        <taxon>Tetranychoidea</taxon>
        <taxon>Tetranychidae</taxon>
        <taxon>Tetranychus</taxon>
    </lineage>
</organism>
<reference evidence="4" key="2">
    <citation type="submission" date="2016-04" db="UniProtKB">
        <authorList>
            <consortium name="EnsemblMetazoa"/>
        </authorList>
    </citation>
    <scope>IDENTIFICATION</scope>
</reference>
<feature type="transmembrane region" description="Helical" evidence="3">
    <location>
        <begin position="192"/>
        <end position="210"/>
    </location>
</feature>
<dbReference type="GO" id="GO:0015293">
    <property type="term" value="F:symporter activity"/>
    <property type="evidence" value="ECO:0007669"/>
    <property type="project" value="InterPro"/>
</dbReference>
<dbReference type="Pfam" id="PF13347">
    <property type="entry name" value="MFS_2"/>
    <property type="match status" value="1"/>
</dbReference>
<name>A0A158P4A4_TETUR</name>
<keyword evidence="3" id="KW-0472">Membrane</keyword>
<evidence type="ECO:0000313" key="5">
    <source>
        <dbReference type="Proteomes" id="UP000015104"/>
    </source>
</evidence>
<feature type="transmembrane region" description="Helical" evidence="3">
    <location>
        <begin position="348"/>
        <end position="366"/>
    </location>
</feature>
<dbReference type="PANTHER" id="PTHR11328">
    <property type="entry name" value="MAJOR FACILITATOR SUPERFAMILY DOMAIN-CONTAINING PROTEIN"/>
    <property type="match status" value="1"/>
</dbReference>
<keyword evidence="5" id="KW-1185">Reference proteome</keyword>
<dbReference type="STRING" id="32264.A0A158P4A4"/>
<dbReference type="EMBL" id="CAEY01000428">
    <property type="status" value="NOT_ANNOTATED_CDS"/>
    <property type="molecule type" value="Genomic_DNA"/>
</dbReference>
<feature type="region of interest" description="Disordered" evidence="2">
    <location>
        <begin position="1"/>
        <end position="32"/>
    </location>
</feature>
<evidence type="ECO:0000256" key="3">
    <source>
        <dbReference type="SAM" id="Phobius"/>
    </source>
</evidence>
<feature type="transmembrane region" description="Helical" evidence="3">
    <location>
        <begin position="402"/>
        <end position="428"/>
    </location>
</feature>
<feature type="transmembrane region" description="Helical" evidence="3">
    <location>
        <begin position="378"/>
        <end position="396"/>
    </location>
</feature>
<dbReference type="SUPFAM" id="SSF103473">
    <property type="entry name" value="MFS general substrate transporter"/>
    <property type="match status" value="1"/>
</dbReference>
<reference evidence="5" key="1">
    <citation type="submission" date="2011-08" db="EMBL/GenBank/DDBJ databases">
        <authorList>
            <person name="Rombauts S."/>
        </authorList>
    </citation>
    <scope>NUCLEOTIDE SEQUENCE</scope>
    <source>
        <strain evidence="5">London</strain>
    </source>
</reference>
<keyword evidence="3" id="KW-1133">Transmembrane helix</keyword>
<dbReference type="GO" id="GO:0005886">
    <property type="term" value="C:plasma membrane"/>
    <property type="evidence" value="ECO:0007669"/>
    <property type="project" value="TreeGrafter"/>
</dbReference>
<dbReference type="Gene3D" id="1.20.1250.20">
    <property type="entry name" value="MFS general substrate transporter like domains"/>
    <property type="match status" value="1"/>
</dbReference>
<evidence type="ECO:0008006" key="6">
    <source>
        <dbReference type="Google" id="ProtNLM"/>
    </source>
</evidence>
<dbReference type="OrthoDB" id="1730117at2759"/>
<dbReference type="InterPro" id="IPR039672">
    <property type="entry name" value="MFS_2"/>
</dbReference>
<dbReference type="AlphaFoldDB" id="A0A158P4A4"/>
<dbReference type="PANTHER" id="PTHR11328:SF28">
    <property type="entry name" value="MAJOR FACILITATOR SUPERFAMILY DOMAIN-CONTAINING PROTEIN 12"/>
    <property type="match status" value="1"/>
</dbReference>
<evidence type="ECO:0000256" key="2">
    <source>
        <dbReference type="SAM" id="MobiDB-lite"/>
    </source>
</evidence>
<evidence type="ECO:0000256" key="1">
    <source>
        <dbReference type="ARBA" id="ARBA00008335"/>
    </source>
</evidence>
<accession>A0A158P4A4</accession>
<dbReference type="KEGG" id="tut:107363597"/>
<feature type="transmembrane region" description="Helical" evidence="3">
    <location>
        <begin position="440"/>
        <end position="463"/>
    </location>
</feature>
<comment type="similarity">
    <text evidence="1">Belongs to the major facilitator superfamily.</text>
</comment>
<dbReference type="InterPro" id="IPR036259">
    <property type="entry name" value="MFS_trans_sf"/>
</dbReference>
<dbReference type="OMA" id="GLYTAWM"/>
<proteinExistence type="inferred from homology"/>
<feature type="transmembrane region" description="Helical" evidence="3">
    <location>
        <begin position="149"/>
        <end position="171"/>
    </location>
</feature>